<dbReference type="CDD" id="cd00586">
    <property type="entry name" value="4HBT"/>
    <property type="match status" value="1"/>
</dbReference>
<evidence type="ECO:0008006" key="2">
    <source>
        <dbReference type="Google" id="ProtNLM"/>
    </source>
</evidence>
<sequence>MKEKFPFSAPELVVTKDMCDINGHMNVAYYLKIFDECSRPLFEDMGFNDQSSFSIFALEDSLRYLKEFLLGDTVFPRFRIADLNNKLIHIVGVLINKNGELSAISETIVAHVDMDSRRTSDMPDKFYCNVKTIKENHDRSGAIDFDLRLKIKSA</sequence>
<reference evidence="1" key="1">
    <citation type="submission" date="2018-05" db="EMBL/GenBank/DDBJ databases">
        <authorList>
            <person name="Lanie J.A."/>
            <person name="Ng W.-L."/>
            <person name="Kazmierczak K.M."/>
            <person name="Andrzejewski T.M."/>
            <person name="Davidsen T.M."/>
            <person name="Wayne K.J."/>
            <person name="Tettelin H."/>
            <person name="Glass J.I."/>
            <person name="Rusch D."/>
            <person name="Podicherti R."/>
            <person name="Tsui H.-C.T."/>
            <person name="Winkler M.E."/>
        </authorList>
    </citation>
    <scope>NUCLEOTIDE SEQUENCE</scope>
</reference>
<name>A0A382BBZ0_9ZZZZ</name>
<dbReference type="Pfam" id="PF13279">
    <property type="entry name" value="4HBT_2"/>
    <property type="match status" value="1"/>
</dbReference>
<organism evidence="1">
    <name type="scientific">marine metagenome</name>
    <dbReference type="NCBI Taxonomy" id="408172"/>
    <lineage>
        <taxon>unclassified sequences</taxon>
        <taxon>metagenomes</taxon>
        <taxon>ecological metagenomes</taxon>
    </lineage>
</organism>
<dbReference type="Gene3D" id="3.10.129.10">
    <property type="entry name" value="Hotdog Thioesterase"/>
    <property type="match status" value="1"/>
</dbReference>
<dbReference type="AlphaFoldDB" id="A0A382BBZ0"/>
<evidence type="ECO:0000313" key="1">
    <source>
        <dbReference type="EMBL" id="SVB11340.1"/>
    </source>
</evidence>
<proteinExistence type="predicted"/>
<dbReference type="InterPro" id="IPR029069">
    <property type="entry name" value="HotDog_dom_sf"/>
</dbReference>
<dbReference type="SUPFAM" id="SSF54637">
    <property type="entry name" value="Thioesterase/thiol ester dehydrase-isomerase"/>
    <property type="match status" value="1"/>
</dbReference>
<accession>A0A382BBZ0</accession>
<gene>
    <name evidence="1" type="ORF">METZ01_LOCUS164194</name>
</gene>
<dbReference type="EMBL" id="UINC01029130">
    <property type="protein sequence ID" value="SVB11340.1"/>
    <property type="molecule type" value="Genomic_DNA"/>
</dbReference>
<protein>
    <recommendedName>
        <fullName evidence="2">Thioesterase domain-containing protein</fullName>
    </recommendedName>
</protein>